<dbReference type="InterPro" id="IPR000084">
    <property type="entry name" value="PE-PGRS_N"/>
</dbReference>
<gene>
    <name evidence="3" type="ORF">BN971_03215</name>
</gene>
<evidence type="ECO:0000256" key="1">
    <source>
        <dbReference type="SAM" id="MobiDB-lite"/>
    </source>
</evidence>
<protein>
    <submittedName>
        <fullName evidence="3">PE-PGRS family protein</fullName>
    </submittedName>
</protein>
<feature type="region of interest" description="Disordered" evidence="1">
    <location>
        <begin position="135"/>
        <end position="177"/>
    </location>
</feature>
<dbReference type="Proteomes" id="UP000198875">
    <property type="component" value="Unassembled WGS sequence"/>
</dbReference>
<sequence>MSWVIAAPEYVAAAAADLANVGSTLEFANSFAAGPTSSVFPPGADEVSASIAALFDAHSQAYQELSAQAAAFHAQFVQLMNGGAEQYALTEAANASPLQTTQHALSPTGSAGQALTSAPSLALAGAAATPEISPAAATPLSTTPLTSAAPLTSAYRPATPAYSTGAADEQPTASPAD</sequence>
<dbReference type="EMBL" id="CSTD01000003">
    <property type="protein sequence ID" value="CPR11922.1"/>
    <property type="molecule type" value="Genomic_DNA"/>
</dbReference>
<accession>A0A0U0WBJ5</accession>
<dbReference type="AlphaFoldDB" id="A0A0U0WBJ5"/>
<name>A0A0U0WBJ5_MYCBE</name>
<evidence type="ECO:0000259" key="2">
    <source>
        <dbReference type="Pfam" id="PF00934"/>
    </source>
</evidence>
<dbReference type="OrthoDB" id="4753186at2"/>
<evidence type="ECO:0000313" key="3">
    <source>
        <dbReference type="EMBL" id="CPR11922.1"/>
    </source>
</evidence>
<dbReference type="InterPro" id="IPR038332">
    <property type="entry name" value="PPE_sf"/>
</dbReference>
<proteinExistence type="predicted"/>
<organism evidence="3 4">
    <name type="scientific">Mycobacterium bohemicum DSM 44277</name>
    <dbReference type="NCBI Taxonomy" id="1236609"/>
    <lineage>
        <taxon>Bacteria</taxon>
        <taxon>Bacillati</taxon>
        <taxon>Actinomycetota</taxon>
        <taxon>Actinomycetes</taxon>
        <taxon>Mycobacteriales</taxon>
        <taxon>Mycobacteriaceae</taxon>
        <taxon>Mycobacterium</taxon>
    </lineage>
</organism>
<dbReference type="Pfam" id="PF00934">
    <property type="entry name" value="PE"/>
    <property type="match status" value="1"/>
</dbReference>
<reference evidence="3 4" key="1">
    <citation type="submission" date="2015-03" db="EMBL/GenBank/DDBJ databases">
        <authorList>
            <person name="Murphy D."/>
        </authorList>
    </citation>
    <scope>NUCLEOTIDE SEQUENCE [LARGE SCALE GENOMIC DNA]</scope>
    <source>
        <strain evidence="3 4">DSM 44277</strain>
    </source>
</reference>
<dbReference type="Gene3D" id="1.10.287.850">
    <property type="entry name" value="HP0062-like domain"/>
    <property type="match status" value="1"/>
</dbReference>
<feature type="domain" description="PE" evidence="2">
    <location>
        <begin position="4"/>
        <end position="94"/>
    </location>
</feature>
<dbReference type="SUPFAM" id="SSF140459">
    <property type="entry name" value="PE/PPE dimer-like"/>
    <property type="match status" value="1"/>
</dbReference>
<feature type="compositionally biased region" description="Low complexity" evidence="1">
    <location>
        <begin position="135"/>
        <end position="154"/>
    </location>
</feature>
<evidence type="ECO:0000313" key="4">
    <source>
        <dbReference type="Proteomes" id="UP000198875"/>
    </source>
</evidence>